<sequence>MSGVELSFGTHVVDLALGALVNAVADLVPKRQVKAGDDYMDRTLDLTDKYGGLLRQGTMDAIGNQYELATETKEQYERAQSLQESVTTSHEYKKRAKLTYAISKKRVDAARAREKFTHVITQRAMQHIEERDTDSRIPGSVKEQLRVQIHKTATQLYVNGNPSYSSVVNLAGIVRQAWAAIGAKTNEKSQQMEEPHDA</sequence>
<proteinExistence type="predicted"/>
<comment type="caution">
    <text evidence="1">The sequence shown here is derived from an EMBL/GenBank/DDBJ whole genome shotgun (WGS) entry which is preliminary data.</text>
</comment>
<evidence type="ECO:0000313" key="2">
    <source>
        <dbReference type="Proteomes" id="UP000298327"/>
    </source>
</evidence>
<gene>
    <name evidence="1" type="ORF">EVG20_g7536</name>
</gene>
<reference evidence="1 2" key="1">
    <citation type="submission" date="2019-02" db="EMBL/GenBank/DDBJ databases">
        <title>Genome sequencing of the rare red list fungi Dentipellis fragilis.</title>
        <authorList>
            <person name="Buettner E."/>
            <person name="Kellner H."/>
        </authorList>
    </citation>
    <scope>NUCLEOTIDE SEQUENCE [LARGE SCALE GENOMIC DNA]</scope>
    <source>
        <strain evidence="1 2">DSM 105465</strain>
    </source>
</reference>
<protein>
    <submittedName>
        <fullName evidence="1">Uncharacterized protein</fullName>
    </submittedName>
</protein>
<accession>A0A4Y9YGU1</accession>
<organism evidence="1 2">
    <name type="scientific">Dentipellis fragilis</name>
    <dbReference type="NCBI Taxonomy" id="205917"/>
    <lineage>
        <taxon>Eukaryota</taxon>
        <taxon>Fungi</taxon>
        <taxon>Dikarya</taxon>
        <taxon>Basidiomycota</taxon>
        <taxon>Agaricomycotina</taxon>
        <taxon>Agaricomycetes</taxon>
        <taxon>Russulales</taxon>
        <taxon>Hericiaceae</taxon>
        <taxon>Dentipellis</taxon>
    </lineage>
</organism>
<dbReference type="OrthoDB" id="3274264at2759"/>
<dbReference type="EMBL" id="SEOQ01000580">
    <property type="protein sequence ID" value="TFY60139.1"/>
    <property type="molecule type" value="Genomic_DNA"/>
</dbReference>
<dbReference type="Proteomes" id="UP000298327">
    <property type="component" value="Unassembled WGS sequence"/>
</dbReference>
<keyword evidence="2" id="KW-1185">Reference proteome</keyword>
<evidence type="ECO:0000313" key="1">
    <source>
        <dbReference type="EMBL" id="TFY60139.1"/>
    </source>
</evidence>
<name>A0A4Y9YGU1_9AGAM</name>
<dbReference type="AlphaFoldDB" id="A0A4Y9YGU1"/>